<keyword evidence="1" id="KW-0805">Transcription regulation</keyword>
<dbReference type="Pfam" id="PF00440">
    <property type="entry name" value="TetR_N"/>
    <property type="match status" value="1"/>
</dbReference>
<dbReference type="InterPro" id="IPR036271">
    <property type="entry name" value="Tet_transcr_reg_TetR-rel_C_sf"/>
</dbReference>
<keyword evidence="3" id="KW-0804">Transcription</keyword>
<reference evidence="7" key="1">
    <citation type="journal article" date="2019" name="Int. J. Syst. Evol. Microbiol.">
        <title>The Global Catalogue of Microorganisms (GCM) 10K type strain sequencing project: providing services to taxonomists for standard genome sequencing and annotation.</title>
        <authorList>
            <consortium name="The Broad Institute Genomics Platform"/>
            <consortium name="The Broad Institute Genome Sequencing Center for Infectious Disease"/>
            <person name="Wu L."/>
            <person name="Ma J."/>
        </authorList>
    </citation>
    <scope>NUCLEOTIDE SEQUENCE [LARGE SCALE GENOMIC DNA]</scope>
    <source>
        <strain evidence="7">CGMCC 4.7241</strain>
    </source>
</reference>
<protein>
    <submittedName>
        <fullName evidence="6">TetR/AcrR family transcriptional regulator</fullName>
    </submittedName>
</protein>
<dbReference type="RefSeq" id="WP_239556105.1">
    <property type="nucleotide sequence ID" value="NZ_JAFBCM010000001.1"/>
</dbReference>
<name>A0ABV7YIZ1_9ACTN</name>
<evidence type="ECO:0000259" key="5">
    <source>
        <dbReference type="PROSITE" id="PS50977"/>
    </source>
</evidence>
<dbReference type="InterPro" id="IPR025996">
    <property type="entry name" value="MT1864/Rv1816-like_C"/>
</dbReference>
<evidence type="ECO:0000313" key="6">
    <source>
        <dbReference type="EMBL" id="MFC3764562.1"/>
    </source>
</evidence>
<dbReference type="SUPFAM" id="SSF48498">
    <property type="entry name" value="Tetracyclin repressor-like, C-terminal domain"/>
    <property type="match status" value="1"/>
</dbReference>
<feature type="domain" description="HTH tetR-type" evidence="5">
    <location>
        <begin position="1"/>
        <end position="59"/>
    </location>
</feature>
<dbReference type="SUPFAM" id="SSF46689">
    <property type="entry name" value="Homeodomain-like"/>
    <property type="match status" value="1"/>
</dbReference>
<keyword evidence="2 4" id="KW-0238">DNA-binding</keyword>
<organism evidence="6 7">
    <name type="scientific">Tenggerimyces flavus</name>
    <dbReference type="NCBI Taxonomy" id="1708749"/>
    <lineage>
        <taxon>Bacteria</taxon>
        <taxon>Bacillati</taxon>
        <taxon>Actinomycetota</taxon>
        <taxon>Actinomycetes</taxon>
        <taxon>Propionibacteriales</taxon>
        <taxon>Nocardioidaceae</taxon>
        <taxon>Tenggerimyces</taxon>
    </lineage>
</organism>
<evidence type="ECO:0000313" key="7">
    <source>
        <dbReference type="Proteomes" id="UP001595699"/>
    </source>
</evidence>
<dbReference type="PANTHER" id="PTHR30055">
    <property type="entry name" value="HTH-TYPE TRANSCRIPTIONAL REGULATOR RUTR"/>
    <property type="match status" value="1"/>
</dbReference>
<dbReference type="PANTHER" id="PTHR30055:SF220">
    <property type="entry name" value="TETR-FAMILY REGULATORY PROTEIN"/>
    <property type="match status" value="1"/>
</dbReference>
<dbReference type="PROSITE" id="PS50977">
    <property type="entry name" value="HTH_TETR_2"/>
    <property type="match status" value="1"/>
</dbReference>
<evidence type="ECO:0000256" key="1">
    <source>
        <dbReference type="ARBA" id="ARBA00023015"/>
    </source>
</evidence>
<evidence type="ECO:0000256" key="4">
    <source>
        <dbReference type="PROSITE-ProRule" id="PRU00335"/>
    </source>
</evidence>
<evidence type="ECO:0000256" key="2">
    <source>
        <dbReference type="ARBA" id="ARBA00023125"/>
    </source>
</evidence>
<dbReference type="PRINTS" id="PR00455">
    <property type="entry name" value="HTHTETR"/>
</dbReference>
<gene>
    <name evidence="6" type="ORF">ACFOUW_27240</name>
</gene>
<dbReference type="InterPro" id="IPR001647">
    <property type="entry name" value="HTH_TetR"/>
</dbReference>
<sequence>MRSAIIEAAARLLAESPTGDISTRAVGEAAGVQQPVLYRHFGDKDALLAAVVDHGFERYLESKRGATSSGDPVADLRAGWDNHAEFALAHPSSYRLMFSPTLRKTPEAAYEMHRLLLGILHRIAEQGRLKVPPETAAQLVMSANTGVSLSLITRPELYPDRSISRTVRDAVFATVLTDHVEPASKENAQAAAATTLLASKLDKFTPAEAGLLKEWLERLTTTSKP</sequence>
<dbReference type="Pfam" id="PF13305">
    <property type="entry name" value="TetR_C_33"/>
    <property type="match status" value="1"/>
</dbReference>
<dbReference type="InterPro" id="IPR050109">
    <property type="entry name" value="HTH-type_TetR-like_transc_reg"/>
</dbReference>
<feature type="DNA-binding region" description="H-T-H motif" evidence="4">
    <location>
        <begin position="22"/>
        <end position="41"/>
    </location>
</feature>
<dbReference type="Gene3D" id="1.10.357.10">
    <property type="entry name" value="Tetracycline Repressor, domain 2"/>
    <property type="match status" value="1"/>
</dbReference>
<keyword evidence="7" id="KW-1185">Reference proteome</keyword>
<dbReference type="Proteomes" id="UP001595699">
    <property type="component" value="Unassembled WGS sequence"/>
</dbReference>
<proteinExistence type="predicted"/>
<dbReference type="EMBL" id="JBHRZH010000027">
    <property type="protein sequence ID" value="MFC3764562.1"/>
    <property type="molecule type" value="Genomic_DNA"/>
</dbReference>
<dbReference type="InterPro" id="IPR009057">
    <property type="entry name" value="Homeodomain-like_sf"/>
</dbReference>
<comment type="caution">
    <text evidence="6">The sequence shown here is derived from an EMBL/GenBank/DDBJ whole genome shotgun (WGS) entry which is preliminary data.</text>
</comment>
<accession>A0ABV7YIZ1</accession>
<evidence type="ECO:0000256" key="3">
    <source>
        <dbReference type="ARBA" id="ARBA00023163"/>
    </source>
</evidence>